<dbReference type="RefSeq" id="WP_157337418.1">
    <property type="nucleotide sequence ID" value="NZ_RHLK01000010.1"/>
</dbReference>
<dbReference type="EMBL" id="RHLK01000010">
    <property type="protein sequence ID" value="MVP01140.1"/>
    <property type="molecule type" value="Genomic_DNA"/>
</dbReference>
<evidence type="ECO:0000313" key="1">
    <source>
        <dbReference type="EMBL" id="MVP01140.1"/>
    </source>
</evidence>
<proteinExistence type="predicted"/>
<sequence>MDRRKELAQQYKETEIEAGIFQIRNSVNGKIYVSSSRNLKNLNGKRFELNAGSSMQRLLQAEWNEYGEEAFVFEILELLEKEKSEFFDEKDALKKLEESWLEKLKPYGDRGYNKENPDASRK</sequence>
<reference evidence="1 2" key="1">
    <citation type="journal article" date="2019" name="Microorganisms">
        <title>Paenibacillus lutrae sp. nov., A Chitinolytic Species Isolated from A River Otter in Castril Natural Park, Granada, Spain.</title>
        <authorList>
            <person name="Rodriguez M."/>
            <person name="Reina J.C."/>
            <person name="Bejar V."/>
            <person name="Llamas I."/>
        </authorList>
    </citation>
    <scope>NUCLEOTIDE SEQUENCE [LARGE SCALE GENOMIC DNA]</scope>
    <source>
        <strain evidence="1 2">N10</strain>
    </source>
</reference>
<name>A0A7X3FK61_9BACL</name>
<comment type="caution">
    <text evidence="1">The sequence shown here is derived from an EMBL/GenBank/DDBJ whole genome shotgun (WGS) entry which is preliminary data.</text>
</comment>
<organism evidence="1 2">
    <name type="scientific">Paenibacillus lutrae</name>
    <dbReference type="NCBI Taxonomy" id="2078573"/>
    <lineage>
        <taxon>Bacteria</taxon>
        <taxon>Bacillati</taxon>
        <taxon>Bacillota</taxon>
        <taxon>Bacilli</taxon>
        <taxon>Bacillales</taxon>
        <taxon>Paenibacillaceae</taxon>
        <taxon>Paenibacillus</taxon>
    </lineage>
</organism>
<dbReference type="Gene3D" id="3.40.1440.10">
    <property type="entry name" value="GIY-YIG endonuclease"/>
    <property type="match status" value="1"/>
</dbReference>
<dbReference type="SUPFAM" id="SSF82771">
    <property type="entry name" value="GIY-YIG endonuclease"/>
    <property type="match status" value="1"/>
</dbReference>
<evidence type="ECO:0000313" key="2">
    <source>
        <dbReference type="Proteomes" id="UP000490800"/>
    </source>
</evidence>
<dbReference type="OrthoDB" id="9134286at2"/>
<dbReference type="Proteomes" id="UP000490800">
    <property type="component" value="Unassembled WGS sequence"/>
</dbReference>
<dbReference type="InterPro" id="IPR035901">
    <property type="entry name" value="GIY-YIG_endonuc_sf"/>
</dbReference>
<keyword evidence="2" id="KW-1185">Reference proteome</keyword>
<accession>A0A7X3FK61</accession>
<dbReference type="AlphaFoldDB" id="A0A7X3FK61"/>
<protein>
    <submittedName>
        <fullName evidence="1">GIY-YIG nuclease family protein</fullName>
    </submittedName>
</protein>
<gene>
    <name evidence="1" type="ORF">EDM21_16710</name>
</gene>
<dbReference type="CDD" id="cd10451">
    <property type="entry name" value="GIY-YIG_LuxR_like"/>
    <property type="match status" value="1"/>
</dbReference>